<accession>A0A665VJZ1</accession>
<dbReference type="OMA" id="MIDFNIY"/>
<dbReference type="InParanoid" id="A0A665VJZ1"/>
<dbReference type="InterPro" id="IPR011029">
    <property type="entry name" value="DEATH-like_dom_sf"/>
</dbReference>
<sequence length="89" mass="10007">MRNLTLLDIRTSFIDGVSEPVLKSLLDHLLEKEVIADCEMGSMKGIWDHFDKARSVIDLVRNKGEAASSIMIEFLCKKDPFFSGHLGLI</sequence>
<dbReference type="InterPro" id="IPR001315">
    <property type="entry name" value="CARD"/>
</dbReference>
<feature type="domain" description="CARD" evidence="1">
    <location>
        <begin position="1"/>
        <end position="80"/>
    </location>
</feature>
<evidence type="ECO:0000313" key="3">
    <source>
        <dbReference type="Proteomes" id="UP000472264"/>
    </source>
</evidence>
<evidence type="ECO:0000313" key="2">
    <source>
        <dbReference type="Ensembl" id="ENSENLP00000032065.1"/>
    </source>
</evidence>
<protein>
    <recommendedName>
        <fullName evidence="1">CARD domain-containing protein</fullName>
    </recommendedName>
</protein>
<reference evidence="2" key="2">
    <citation type="submission" date="2025-08" db="UniProtKB">
        <authorList>
            <consortium name="Ensembl"/>
        </authorList>
    </citation>
    <scope>IDENTIFICATION</scope>
</reference>
<dbReference type="GO" id="GO:0042981">
    <property type="term" value="P:regulation of apoptotic process"/>
    <property type="evidence" value="ECO:0007669"/>
    <property type="project" value="InterPro"/>
</dbReference>
<dbReference type="Gene3D" id="1.10.533.10">
    <property type="entry name" value="Death Domain, Fas"/>
    <property type="match status" value="1"/>
</dbReference>
<dbReference type="PROSITE" id="PS50209">
    <property type="entry name" value="CARD"/>
    <property type="match status" value="1"/>
</dbReference>
<reference evidence="2" key="3">
    <citation type="submission" date="2025-09" db="UniProtKB">
        <authorList>
            <consortium name="Ensembl"/>
        </authorList>
    </citation>
    <scope>IDENTIFICATION</scope>
</reference>
<keyword evidence="3" id="KW-1185">Reference proteome</keyword>
<evidence type="ECO:0000259" key="1">
    <source>
        <dbReference type="PROSITE" id="PS50209"/>
    </source>
</evidence>
<dbReference type="Pfam" id="PF00619">
    <property type="entry name" value="CARD"/>
    <property type="match status" value="1"/>
</dbReference>
<dbReference type="SUPFAM" id="SSF47986">
    <property type="entry name" value="DEATH domain"/>
    <property type="match status" value="1"/>
</dbReference>
<dbReference type="AlphaFoldDB" id="A0A665VJZ1"/>
<organism evidence="2 3">
    <name type="scientific">Echeneis naucrates</name>
    <name type="common">Live sharksucker</name>
    <dbReference type="NCBI Taxonomy" id="173247"/>
    <lineage>
        <taxon>Eukaryota</taxon>
        <taxon>Metazoa</taxon>
        <taxon>Chordata</taxon>
        <taxon>Craniata</taxon>
        <taxon>Vertebrata</taxon>
        <taxon>Euteleostomi</taxon>
        <taxon>Actinopterygii</taxon>
        <taxon>Neopterygii</taxon>
        <taxon>Teleostei</taxon>
        <taxon>Neoteleostei</taxon>
        <taxon>Acanthomorphata</taxon>
        <taxon>Carangaria</taxon>
        <taxon>Carangiformes</taxon>
        <taxon>Echeneidae</taxon>
        <taxon>Echeneis</taxon>
    </lineage>
</organism>
<dbReference type="Proteomes" id="UP000472264">
    <property type="component" value="Chromosome 20"/>
</dbReference>
<dbReference type="Ensembl" id="ENSENLT00000032980.1">
    <property type="protein sequence ID" value="ENSENLP00000032065.1"/>
    <property type="gene ID" value="ENSENLG00000014171.1"/>
</dbReference>
<name>A0A665VJZ1_ECHNA</name>
<reference evidence="2" key="1">
    <citation type="submission" date="2021-04" db="EMBL/GenBank/DDBJ databases">
        <authorList>
            <consortium name="Wellcome Sanger Institute Data Sharing"/>
        </authorList>
    </citation>
    <scope>NUCLEOTIDE SEQUENCE [LARGE SCALE GENOMIC DNA]</scope>
</reference>
<proteinExistence type="predicted"/>